<sequence length="644" mass="72808">MPESSVKNLSIYQKLLNNRPSPGTAVPDVFHSNLSRSVYSCPNCFSTSALSDPCNYINVLDIPKYGRIPVPQDADNSLPSRWLSDLRYTISTPLPHQYPNVSKKILSTERVRVVMEDVAGIEGLSITAIRKRATIIVNQMKAKISKIICKTIAYILFKVFRRIMSHLLVCPAQMEAVKRADKSGIPLVYLPLHRSHLDYLLITWTVWHWGIQLPHIASGDNLNLSGLGWVLRGAGAFFIRRRIGDEPAAAVDMLYRTILNSYMCEILRQKMPLEFFLEGTRSRFGKTLLPKNGLISSIVEAVQQVPVSFTYEQLAEDMFFEELMGKQKTRESVWGSVKGMWRSIGIGRCGAVRMHFGAPVLLSEYLKKLRSVYVNGSEQFSLNSKDDGCSYRELLPWHQGNPDSSLIRAIGSHVVYDAQLQASVSICSVVSTLLLCKYECPGRLQSLRADLRWFCDYLVYRGFDVLGWVNGEVTSEQLTLQRVLPILESSLLMDDNSFEVRACHVEILRLAYYKNAILPALSLTAVVALAFLSHRSAGQISDHLVIETSLLLCDLLQFEMIFCKPCENLKEKIAKEVDDLNTDCVNQFRVEVVLENNNSKVVSGEAENKLRFFANIIKPFLYSLYLMTDYLLSLQKPFEGRGIF</sequence>
<evidence type="ECO:0000256" key="1">
    <source>
        <dbReference type="ARBA" id="ARBA00004370"/>
    </source>
</evidence>
<dbReference type="SMART" id="SM00563">
    <property type="entry name" value="PlsC"/>
    <property type="match status" value="1"/>
</dbReference>
<dbReference type="Pfam" id="PF19277">
    <property type="entry name" value="GPAT_C"/>
    <property type="match status" value="1"/>
</dbReference>
<dbReference type="InterPro" id="IPR002123">
    <property type="entry name" value="Plipid/glycerol_acylTrfase"/>
</dbReference>
<feature type="domain" description="Phospholipid/glycerol acyltransferase" evidence="7">
    <location>
        <begin position="187"/>
        <end position="312"/>
    </location>
</feature>
<protein>
    <submittedName>
        <fullName evidence="9">PlsC domain-containing protein</fullName>
    </submittedName>
</protein>
<keyword evidence="4" id="KW-0472">Membrane</keyword>
<evidence type="ECO:0000256" key="2">
    <source>
        <dbReference type="ARBA" id="ARBA00007937"/>
    </source>
</evidence>
<dbReference type="GO" id="GO:0006072">
    <property type="term" value="P:glycerol-3-phosphate metabolic process"/>
    <property type="evidence" value="ECO:0007669"/>
    <property type="project" value="TreeGrafter"/>
</dbReference>
<dbReference type="Pfam" id="PF01553">
    <property type="entry name" value="Acyltransferase"/>
    <property type="match status" value="1"/>
</dbReference>
<dbReference type="PANTHER" id="PTHR12563">
    <property type="entry name" value="GLYCEROL-3-PHOSPHATE ACYLTRANSFERASE"/>
    <property type="match status" value="1"/>
</dbReference>
<dbReference type="CDD" id="cd07993">
    <property type="entry name" value="LPLAT_DHAPAT-like"/>
    <property type="match status" value="1"/>
</dbReference>
<dbReference type="WBParaSite" id="SMUV_0000670001-mRNA-1">
    <property type="protein sequence ID" value="SMUV_0000670001-mRNA-1"/>
    <property type="gene ID" value="SMUV_0000670001"/>
</dbReference>
<dbReference type="InterPro" id="IPR045520">
    <property type="entry name" value="GPAT/DHAPAT_C"/>
</dbReference>
<reference evidence="9" key="1">
    <citation type="submission" date="2017-02" db="UniProtKB">
        <authorList>
            <consortium name="WormBaseParasite"/>
        </authorList>
    </citation>
    <scope>IDENTIFICATION</scope>
</reference>
<comment type="subcellular location">
    <subcellularLocation>
        <location evidence="1">Membrane</location>
    </subcellularLocation>
</comment>
<evidence type="ECO:0000256" key="5">
    <source>
        <dbReference type="ARBA" id="ARBA00023315"/>
    </source>
</evidence>
<proteinExistence type="inferred from homology"/>
<dbReference type="InterPro" id="IPR022284">
    <property type="entry name" value="GPAT/DHAPAT"/>
</dbReference>
<organism evidence="8 9">
    <name type="scientific">Syphacia muris</name>
    <dbReference type="NCBI Taxonomy" id="451379"/>
    <lineage>
        <taxon>Eukaryota</taxon>
        <taxon>Metazoa</taxon>
        <taxon>Ecdysozoa</taxon>
        <taxon>Nematoda</taxon>
        <taxon>Chromadorea</taxon>
        <taxon>Rhabditida</taxon>
        <taxon>Spirurina</taxon>
        <taxon>Oxyuridomorpha</taxon>
        <taxon>Oxyuroidea</taxon>
        <taxon>Oxyuridae</taxon>
        <taxon>Syphacia</taxon>
    </lineage>
</organism>
<dbReference type="GO" id="GO:0019432">
    <property type="term" value="P:triglyceride biosynthetic process"/>
    <property type="evidence" value="ECO:0007669"/>
    <property type="project" value="TreeGrafter"/>
</dbReference>
<dbReference type="Proteomes" id="UP000046393">
    <property type="component" value="Unplaced"/>
</dbReference>
<dbReference type="GO" id="GO:0004366">
    <property type="term" value="F:glycerol-3-phosphate O-acyltransferase activity"/>
    <property type="evidence" value="ECO:0007669"/>
    <property type="project" value="TreeGrafter"/>
</dbReference>
<evidence type="ECO:0000313" key="9">
    <source>
        <dbReference type="WBParaSite" id="SMUV_0000670001-mRNA-1"/>
    </source>
</evidence>
<evidence type="ECO:0000313" key="8">
    <source>
        <dbReference type="Proteomes" id="UP000046393"/>
    </source>
</evidence>
<dbReference type="GO" id="GO:0008654">
    <property type="term" value="P:phospholipid biosynthetic process"/>
    <property type="evidence" value="ECO:0007669"/>
    <property type="project" value="TreeGrafter"/>
</dbReference>
<dbReference type="GO" id="GO:0006631">
    <property type="term" value="P:fatty acid metabolic process"/>
    <property type="evidence" value="ECO:0007669"/>
    <property type="project" value="TreeGrafter"/>
</dbReference>
<dbReference type="InterPro" id="IPR041728">
    <property type="entry name" value="GPAT/DHAPAT_LPLAT"/>
</dbReference>
<evidence type="ECO:0000256" key="6">
    <source>
        <dbReference type="PIRNR" id="PIRNR000437"/>
    </source>
</evidence>
<evidence type="ECO:0000259" key="7">
    <source>
        <dbReference type="SMART" id="SM00563"/>
    </source>
</evidence>
<dbReference type="SUPFAM" id="SSF69593">
    <property type="entry name" value="Glycerol-3-phosphate (1)-acyltransferase"/>
    <property type="match status" value="1"/>
</dbReference>
<dbReference type="PIRSF" id="PIRSF000437">
    <property type="entry name" value="GPAT_DHAPAT"/>
    <property type="match status" value="1"/>
</dbReference>
<evidence type="ECO:0000256" key="3">
    <source>
        <dbReference type="ARBA" id="ARBA00022679"/>
    </source>
</evidence>
<comment type="similarity">
    <text evidence="2 6">Belongs to the GPAT/DAPAT family.</text>
</comment>
<dbReference type="PANTHER" id="PTHR12563:SF23">
    <property type="entry name" value="BCDNA.GH07066"/>
    <property type="match status" value="1"/>
</dbReference>
<keyword evidence="3 6" id="KW-0808">Transferase</keyword>
<dbReference type="STRING" id="451379.A0A0N5APW0"/>
<accession>A0A0N5APW0</accession>
<keyword evidence="8" id="KW-1185">Reference proteome</keyword>
<keyword evidence="5 6" id="KW-0012">Acyltransferase</keyword>
<dbReference type="AlphaFoldDB" id="A0A0N5APW0"/>
<dbReference type="GO" id="GO:0031966">
    <property type="term" value="C:mitochondrial membrane"/>
    <property type="evidence" value="ECO:0007669"/>
    <property type="project" value="TreeGrafter"/>
</dbReference>
<evidence type="ECO:0000256" key="4">
    <source>
        <dbReference type="ARBA" id="ARBA00023136"/>
    </source>
</evidence>
<name>A0A0N5APW0_9BILA</name>